<dbReference type="AlphaFoldDB" id="A0AB73PQ75"/>
<accession>A0AB73PQ75</accession>
<proteinExistence type="predicted"/>
<evidence type="ECO:0000313" key="2">
    <source>
        <dbReference type="EMBL" id="OQM58633.1"/>
    </source>
</evidence>
<gene>
    <name evidence="2" type="ORF">B5789_0712</name>
</gene>
<organism evidence="2 3">
    <name type="scientific">Bifidobacterium adolescentis</name>
    <dbReference type="NCBI Taxonomy" id="1680"/>
    <lineage>
        <taxon>Bacteria</taxon>
        <taxon>Bacillati</taxon>
        <taxon>Actinomycetota</taxon>
        <taxon>Actinomycetes</taxon>
        <taxon>Bifidobacteriales</taxon>
        <taxon>Bifidobacteriaceae</taxon>
        <taxon>Bifidobacterium</taxon>
    </lineage>
</organism>
<dbReference type="Proteomes" id="UP000192714">
    <property type="component" value="Unassembled WGS sequence"/>
</dbReference>
<evidence type="ECO:0000256" key="1">
    <source>
        <dbReference type="SAM" id="MobiDB-lite"/>
    </source>
</evidence>
<dbReference type="RefSeq" id="WP_080863264.1">
    <property type="nucleotide sequence ID" value="NZ_JBJNQG010000001.1"/>
</dbReference>
<name>A0AB73PQ75_BIFAD</name>
<sequence>MGIRQAVRLNPPAPPKSGRHDPHNVLLASSGFYVRVDVDGSARLIDGIHEITLAEFTAEESKDIIHTLGMIGGTR</sequence>
<feature type="region of interest" description="Disordered" evidence="1">
    <location>
        <begin position="1"/>
        <end position="22"/>
    </location>
</feature>
<protein>
    <recommendedName>
        <fullName evidence="4">Transposase</fullName>
    </recommendedName>
</protein>
<reference evidence="2 3" key="1">
    <citation type="submission" date="2017-03" db="EMBL/GenBank/DDBJ databases">
        <title>Maternal inheritance of bifidobacteria.</title>
        <authorList>
            <person name="Lugli G.A."/>
            <person name="Duranti S."/>
            <person name="Milani C."/>
            <person name="Mancabelli L."/>
        </authorList>
    </citation>
    <scope>NUCLEOTIDE SEQUENCE [LARGE SCALE GENOMIC DNA]</scope>
    <source>
        <strain evidence="2 3">1892B</strain>
    </source>
</reference>
<dbReference type="EMBL" id="NAQF01000002">
    <property type="protein sequence ID" value="OQM58633.1"/>
    <property type="molecule type" value="Genomic_DNA"/>
</dbReference>
<comment type="caution">
    <text evidence="2">The sequence shown here is derived from an EMBL/GenBank/DDBJ whole genome shotgun (WGS) entry which is preliminary data.</text>
</comment>
<evidence type="ECO:0008006" key="4">
    <source>
        <dbReference type="Google" id="ProtNLM"/>
    </source>
</evidence>
<evidence type="ECO:0000313" key="3">
    <source>
        <dbReference type="Proteomes" id="UP000192714"/>
    </source>
</evidence>